<name>A0A1J4KX46_9EUKA</name>
<dbReference type="RefSeq" id="XP_068367414.1">
    <property type="nucleotide sequence ID" value="XM_068498390.1"/>
</dbReference>
<evidence type="ECO:0000313" key="3">
    <source>
        <dbReference type="Proteomes" id="UP000179807"/>
    </source>
</evidence>
<dbReference type="GeneID" id="94833094"/>
<dbReference type="Proteomes" id="UP000179807">
    <property type="component" value="Unassembled WGS sequence"/>
</dbReference>
<dbReference type="AlphaFoldDB" id="A0A1J4KX46"/>
<accession>A0A1J4KX46</accession>
<reference evidence="2" key="1">
    <citation type="submission" date="2016-10" db="EMBL/GenBank/DDBJ databases">
        <authorList>
            <person name="Benchimol M."/>
            <person name="Almeida L.G."/>
            <person name="Vasconcelos A.T."/>
            <person name="Perreira-Neves A."/>
            <person name="Rosa I.A."/>
            <person name="Tasca T."/>
            <person name="Bogo M.R."/>
            <person name="de Souza W."/>
        </authorList>
    </citation>
    <scope>NUCLEOTIDE SEQUENCE [LARGE SCALE GENOMIC DNA]</scope>
    <source>
        <strain evidence="2">K</strain>
    </source>
</reference>
<evidence type="ECO:0000256" key="1">
    <source>
        <dbReference type="SAM" id="MobiDB-lite"/>
    </source>
</evidence>
<feature type="region of interest" description="Disordered" evidence="1">
    <location>
        <begin position="117"/>
        <end position="212"/>
    </location>
</feature>
<keyword evidence="3" id="KW-1185">Reference proteome</keyword>
<evidence type="ECO:0000313" key="2">
    <source>
        <dbReference type="EMBL" id="OHT14278.1"/>
    </source>
</evidence>
<dbReference type="OrthoDB" id="10581040at2759"/>
<gene>
    <name evidence="2" type="ORF">TRFO_15458</name>
</gene>
<feature type="compositionally biased region" description="Polar residues" evidence="1">
    <location>
        <begin position="133"/>
        <end position="149"/>
    </location>
</feature>
<proteinExistence type="predicted"/>
<sequence length="286" mass="31778">MFCNINSVPLSVVNSVPSLLSAAEMLEDSFPDVSGSFITYAFMLCDDYFSKNETNAEIDDSFSELKDLSTISTACSAKELEQFGDSILAASEDSQHPQEMNRLAYLAYAATSIHGAPSKRISQKMKRIESKIDPSQNTNQNTGNDSYNSRPVFPVYPTEGIQYFDPHGNVPSKPQYASSDAANVQNYQKAQPSSFHYQSPDQISPQNSHQNYNQQHQTVDYGQVNSSGHDEQQQDILCEPVEVKPHVRSKCEELVEISRLAFKNGSFPVAYAALTMAIAEVDMMKK</sequence>
<comment type="caution">
    <text evidence="2">The sequence shown here is derived from an EMBL/GenBank/DDBJ whole genome shotgun (WGS) entry which is preliminary data.</text>
</comment>
<dbReference type="VEuPathDB" id="TrichDB:TRFO_15458"/>
<dbReference type="EMBL" id="MLAK01000404">
    <property type="protein sequence ID" value="OHT14278.1"/>
    <property type="molecule type" value="Genomic_DNA"/>
</dbReference>
<protein>
    <submittedName>
        <fullName evidence="2">Uncharacterized protein</fullName>
    </submittedName>
</protein>
<feature type="compositionally biased region" description="Polar residues" evidence="1">
    <location>
        <begin position="175"/>
        <end position="205"/>
    </location>
</feature>
<organism evidence="2 3">
    <name type="scientific">Tritrichomonas foetus</name>
    <dbReference type="NCBI Taxonomy" id="1144522"/>
    <lineage>
        <taxon>Eukaryota</taxon>
        <taxon>Metamonada</taxon>
        <taxon>Parabasalia</taxon>
        <taxon>Tritrichomonadida</taxon>
        <taxon>Tritrichomonadidae</taxon>
        <taxon>Tritrichomonas</taxon>
    </lineage>
</organism>